<dbReference type="InterPro" id="IPR029787">
    <property type="entry name" value="Nucleotide_cyclase"/>
</dbReference>
<dbReference type="PROSITE" id="PS00452">
    <property type="entry name" value="GUANYLATE_CYCLASE_1"/>
    <property type="match status" value="1"/>
</dbReference>
<dbReference type="AlphaFoldDB" id="A0A382MII4"/>
<dbReference type="SUPFAM" id="SSF55073">
    <property type="entry name" value="Nucleotide cyclase"/>
    <property type="match status" value="1"/>
</dbReference>
<gene>
    <name evidence="8" type="ORF">METZ01_LOCUS300779</name>
</gene>
<evidence type="ECO:0000256" key="2">
    <source>
        <dbReference type="ARBA" id="ARBA00022692"/>
    </source>
</evidence>
<evidence type="ECO:0000259" key="7">
    <source>
        <dbReference type="PROSITE" id="PS50125"/>
    </source>
</evidence>
<dbReference type="EMBL" id="UINC01093476">
    <property type="protein sequence ID" value="SVC47925.1"/>
    <property type="molecule type" value="Genomic_DNA"/>
</dbReference>
<dbReference type="SMART" id="SM00044">
    <property type="entry name" value="CYCc"/>
    <property type="match status" value="1"/>
</dbReference>
<dbReference type="GO" id="GO:0016020">
    <property type="term" value="C:membrane"/>
    <property type="evidence" value="ECO:0007669"/>
    <property type="project" value="UniProtKB-SubCell"/>
</dbReference>
<keyword evidence="4" id="KW-1133">Transmembrane helix</keyword>
<dbReference type="CDD" id="cd07302">
    <property type="entry name" value="CHD"/>
    <property type="match status" value="1"/>
</dbReference>
<dbReference type="InterPro" id="IPR050401">
    <property type="entry name" value="Cyclic_nucleotide_synthase"/>
</dbReference>
<evidence type="ECO:0000313" key="8">
    <source>
        <dbReference type="EMBL" id="SVC47925.1"/>
    </source>
</evidence>
<protein>
    <recommendedName>
        <fullName evidence="7">Guanylate cyclase domain-containing protein</fullName>
    </recommendedName>
</protein>
<sequence length="122" mass="13436">MAASGIPEPSSSHAIQAMGMATAMLKYINSVKISHSKKLNIRIGMHCGSLVAGIIGKKKFVYDLWGDTVNIASRLESSGEPGKINISKQMMKKIKGNYQFERRGMKEYKGIGKLETYLVLID</sequence>
<organism evidence="8">
    <name type="scientific">marine metagenome</name>
    <dbReference type="NCBI Taxonomy" id="408172"/>
    <lineage>
        <taxon>unclassified sequences</taxon>
        <taxon>metagenomes</taxon>
        <taxon>ecological metagenomes</taxon>
    </lineage>
</organism>
<accession>A0A382MII4</accession>
<dbReference type="InterPro" id="IPR001054">
    <property type="entry name" value="A/G_cyclase"/>
</dbReference>
<name>A0A382MII4_9ZZZZ</name>
<dbReference type="GO" id="GO:0000166">
    <property type="term" value="F:nucleotide binding"/>
    <property type="evidence" value="ECO:0007669"/>
    <property type="project" value="UniProtKB-KW"/>
</dbReference>
<dbReference type="PANTHER" id="PTHR11920:SF335">
    <property type="entry name" value="GUANYLATE CYCLASE"/>
    <property type="match status" value="1"/>
</dbReference>
<evidence type="ECO:0000256" key="5">
    <source>
        <dbReference type="ARBA" id="ARBA00023136"/>
    </source>
</evidence>
<keyword evidence="5" id="KW-0472">Membrane</keyword>
<dbReference type="GO" id="GO:0035556">
    <property type="term" value="P:intracellular signal transduction"/>
    <property type="evidence" value="ECO:0007669"/>
    <property type="project" value="InterPro"/>
</dbReference>
<comment type="subcellular location">
    <subcellularLocation>
        <location evidence="1">Membrane</location>
    </subcellularLocation>
</comment>
<evidence type="ECO:0000256" key="4">
    <source>
        <dbReference type="ARBA" id="ARBA00022989"/>
    </source>
</evidence>
<dbReference type="PANTHER" id="PTHR11920">
    <property type="entry name" value="GUANYLYL CYCLASE"/>
    <property type="match status" value="1"/>
</dbReference>
<dbReference type="Gene3D" id="3.30.70.1230">
    <property type="entry name" value="Nucleotide cyclase"/>
    <property type="match status" value="1"/>
</dbReference>
<evidence type="ECO:0000256" key="1">
    <source>
        <dbReference type="ARBA" id="ARBA00004370"/>
    </source>
</evidence>
<dbReference type="PROSITE" id="PS50125">
    <property type="entry name" value="GUANYLATE_CYCLASE_2"/>
    <property type="match status" value="1"/>
</dbReference>
<keyword evidence="3" id="KW-0547">Nucleotide-binding</keyword>
<proteinExistence type="predicted"/>
<dbReference type="GO" id="GO:0009190">
    <property type="term" value="P:cyclic nucleotide biosynthetic process"/>
    <property type="evidence" value="ECO:0007669"/>
    <property type="project" value="InterPro"/>
</dbReference>
<dbReference type="InterPro" id="IPR018297">
    <property type="entry name" value="A/G_cyclase_CS"/>
</dbReference>
<reference evidence="8" key="1">
    <citation type="submission" date="2018-05" db="EMBL/GenBank/DDBJ databases">
        <authorList>
            <person name="Lanie J.A."/>
            <person name="Ng W.-L."/>
            <person name="Kazmierczak K.M."/>
            <person name="Andrzejewski T.M."/>
            <person name="Davidsen T.M."/>
            <person name="Wayne K.J."/>
            <person name="Tettelin H."/>
            <person name="Glass J.I."/>
            <person name="Rusch D."/>
            <person name="Podicherti R."/>
            <person name="Tsui H.-C.T."/>
            <person name="Winkler M.E."/>
        </authorList>
    </citation>
    <scope>NUCLEOTIDE SEQUENCE</scope>
</reference>
<keyword evidence="2" id="KW-0812">Transmembrane</keyword>
<evidence type="ECO:0000256" key="6">
    <source>
        <dbReference type="ARBA" id="ARBA00023239"/>
    </source>
</evidence>
<dbReference type="Pfam" id="PF00211">
    <property type="entry name" value="Guanylate_cyc"/>
    <property type="match status" value="1"/>
</dbReference>
<feature type="domain" description="Guanylate cyclase" evidence="7">
    <location>
        <begin position="1"/>
        <end position="76"/>
    </location>
</feature>
<dbReference type="GO" id="GO:0016849">
    <property type="term" value="F:phosphorus-oxygen lyase activity"/>
    <property type="evidence" value="ECO:0007669"/>
    <property type="project" value="InterPro"/>
</dbReference>
<keyword evidence="6" id="KW-0456">Lyase</keyword>
<evidence type="ECO:0000256" key="3">
    <source>
        <dbReference type="ARBA" id="ARBA00022741"/>
    </source>
</evidence>